<feature type="transmembrane region" description="Helical" evidence="1">
    <location>
        <begin position="228"/>
        <end position="249"/>
    </location>
</feature>
<dbReference type="AlphaFoldDB" id="A0A0J9T3J0"/>
<proteinExistence type="predicted"/>
<keyword evidence="1" id="KW-0472">Membrane</keyword>
<sequence length="311" mass="36550">MTSPINELKEEYKFMNIWPQYSDPQDAGSSYNTIDTKEGGRAFKHEVWMNFLRWYYDKNGYYNYLHKSDLSSFKEPFKSVLAGTYRQNEKLNDILYDTSSLKDLLKLYYFGRNSGNIQKLLENQEGPLYKDACQFVNECLHIFRDLKKKYCPKGTPVNFTGSTVCNQLGEFLDKYEYRLYEPLKKHNKMSSLLKNPESARVRCDVSESLYYTPFFSIYKSNSDEFSTFGTLVTGGFAMFAVYLVVLILYKFTPLGLRFQSEGRRNTRRVWRNMDRDYHGSFSTLSSFSDDSESVSSDNDSYVFTHPIPRYY</sequence>
<protein>
    <recommendedName>
        <fullName evidence="4">Variable surface protein Vir</fullName>
    </recommendedName>
</protein>
<evidence type="ECO:0000313" key="3">
    <source>
        <dbReference type="Proteomes" id="UP000053327"/>
    </source>
</evidence>
<reference evidence="2 3" key="1">
    <citation type="submission" date="2011-08" db="EMBL/GenBank/DDBJ databases">
        <title>The Genome Sequence of Plasmodium vivax Brazil I.</title>
        <authorList>
            <consortium name="The Broad Institute Genome Sequencing Platform"/>
            <consortium name="The Broad Institute Genome Sequencing Center for Infectious Disease"/>
            <person name="Neafsey D."/>
            <person name="Carlton J."/>
            <person name="Barnwell J."/>
            <person name="Collins W."/>
            <person name="Escalante A."/>
            <person name="Mullikin J."/>
            <person name="Saul A."/>
            <person name="Guigo R."/>
            <person name="Camara F."/>
            <person name="Young S.K."/>
            <person name="Zeng Q."/>
            <person name="Gargeya S."/>
            <person name="Fitzgerald M."/>
            <person name="Haas B."/>
            <person name="Abouelleil A."/>
            <person name="Alvarado L."/>
            <person name="Arachchi H.M."/>
            <person name="Berlin A."/>
            <person name="Brown A."/>
            <person name="Chapman S.B."/>
            <person name="Chen Z."/>
            <person name="Dunbar C."/>
            <person name="Freedman E."/>
            <person name="Gearin G."/>
            <person name="Gellesch M."/>
            <person name="Goldberg J."/>
            <person name="Griggs A."/>
            <person name="Gujja S."/>
            <person name="Heiman D."/>
            <person name="Howarth C."/>
            <person name="Larson L."/>
            <person name="Lui A."/>
            <person name="MacDonald P.J.P."/>
            <person name="Montmayeur A."/>
            <person name="Murphy C."/>
            <person name="Neiman D."/>
            <person name="Pearson M."/>
            <person name="Priest M."/>
            <person name="Roberts A."/>
            <person name="Saif S."/>
            <person name="Shea T."/>
            <person name="Shenoy N."/>
            <person name="Sisk P."/>
            <person name="Stolte C."/>
            <person name="Sykes S."/>
            <person name="Wortman J."/>
            <person name="Nusbaum C."/>
            <person name="Birren B."/>
        </authorList>
    </citation>
    <scope>NUCLEOTIDE SEQUENCE [LARGE SCALE GENOMIC DNA]</scope>
    <source>
        <strain evidence="2 3">Brazil I</strain>
    </source>
</reference>
<evidence type="ECO:0008006" key="4">
    <source>
        <dbReference type="Google" id="ProtNLM"/>
    </source>
</evidence>
<accession>A0A0J9T3J0</accession>
<dbReference type="Proteomes" id="UP000053327">
    <property type="component" value="Unassembled WGS sequence"/>
</dbReference>
<dbReference type="EMBL" id="KQ234726">
    <property type="protein sequence ID" value="KMZ89177.1"/>
    <property type="molecule type" value="Genomic_DNA"/>
</dbReference>
<evidence type="ECO:0000256" key="1">
    <source>
        <dbReference type="SAM" id="Phobius"/>
    </source>
</evidence>
<keyword evidence="1" id="KW-1133">Transmembrane helix</keyword>
<organism evidence="2 3">
    <name type="scientific">Plasmodium vivax (strain Brazil I)</name>
    <dbReference type="NCBI Taxonomy" id="1033975"/>
    <lineage>
        <taxon>Eukaryota</taxon>
        <taxon>Sar</taxon>
        <taxon>Alveolata</taxon>
        <taxon>Apicomplexa</taxon>
        <taxon>Aconoidasida</taxon>
        <taxon>Haemosporida</taxon>
        <taxon>Plasmodiidae</taxon>
        <taxon>Plasmodium</taxon>
        <taxon>Plasmodium (Plasmodium)</taxon>
    </lineage>
</organism>
<name>A0A0J9T3J0_PLAV1</name>
<dbReference type="OrthoDB" id="385316at2759"/>
<keyword evidence="1" id="KW-0812">Transmembrane</keyword>
<gene>
    <name evidence="2" type="ORF">PVBG_03526</name>
</gene>
<evidence type="ECO:0000313" key="2">
    <source>
        <dbReference type="EMBL" id="KMZ89177.1"/>
    </source>
</evidence>